<dbReference type="GO" id="GO:0003700">
    <property type="term" value="F:DNA-binding transcription factor activity"/>
    <property type="evidence" value="ECO:0007669"/>
    <property type="project" value="UniProtKB-UniRule"/>
</dbReference>
<dbReference type="GO" id="GO:0008270">
    <property type="term" value="F:zinc ion binding"/>
    <property type="evidence" value="ECO:0007669"/>
    <property type="project" value="UniProtKB-KW"/>
</dbReference>
<reference evidence="11 12" key="1">
    <citation type="submission" date="2024-06" db="EMBL/GenBank/DDBJ databases">
        <title>A chromosome level genome sequence of Diviner's sage (Salvia divinorum).</title>
        <authorList>
            <person name="Ford S.A."/>
            <person name="Ro D.-K."/>
            <person name="Ness R.W."/>
            <person name="Phillips M.A."/>
        </authorList>
    </citation>
    <scope>NUCLEOTIDE SEQUENCE [LARGE SCALE GENOMIC DNA]</scope>
    <source>
        <strain evidence="11">SAF-2024a</strain>
        <tissue evidence="11">Leaf</tissue>
    </source>
</reference>
<keyword evidence="1 9" id="KW-0479">Metal-binding</keyword>
<evidence type="ECO:0000256" key="3">
    <source>
        <dbReference type="ARBA" id="ARBA00022833"/>
    </source>
</evidence>
<dbReference type="PANTHER" id="PTHR31992">
    <property type="entry name" value="DOF ZINC FINGER PROTEIN DOF1.4-RELATED"/>
    <property type="match status" value="1"/>
</dbReference>
<comment type="subcellular location">
    <subcellularLocation>
        <location evidence="8 9">Nucleus</location>
    </subcellularLocation>
</comment>
<dbReference type="GO" id="GO:0005634">
    <property type="term" value="C:nucleus"/>
    <property type="evidence" value="ECO:0007669"/>
    <property type="project" value="UniProtKB-SubCell"/>
</dbReference>
<evidence type="ECO:0000256" key="8">
    <source>
        <dbReference type="PROSITE-ProRule" id="PRU00071"/>
    </source>
</evidence>
<keyword evidence="7 8" id="KW-0539">Nucleus</keyword>
<protein>
    <recommendedName>
        <fullName evidence="9">Dof zinc finger protein</fullName>
    </recommendedName>
</protein>
<comment type="caution">
    <text evidence="11">The sequence shown here is derived from an EMBL/GenBank/DDBJ whole genome shotgun (WGS) entry which is preliminary data.</text>
</comment>
<keyword evidence="3 9" id="KW-0862">Zinc</keyword>
<evidence type="ECO:0000256" key="6">
    <source>
        <dbReference type="ARBA" id="ARBA00023163"/>
    </source>
</evidence>
<sequence>MPSSSSFNHRFLDHAKPPLLMMGGNKALKWRPISSAASDVAAPSCPRCFSSNTKFCYYNNYSVSQPRYFCKSCRRYWTRGGSLRNVPVGGGCRKTRRAAARGRPTTPPHAAASAAAAPRDDQEVSIFAPAAEVFGDFEMFPNLEGFGWPPLPPPLVEVEGFEEVFWSGGDRMRMSYEDLMTDNWDLSAYDNF</sequence>
<evidence type="ECO:0000256" key="5">
    <source>
        <dbReference type="ARBA" id="ARBA00023125"/>
    </source>
</evidence>
<evidence type="ECO:0000256" key="7">
    <source>
        <dbReference type="ARBA" id="ARBA00023242"/>
    </source>
</evidence>
<evidence type="ECO:0000259" key="10">
    <source>
        <dbReference type="PROSITE" id="PS50884"/>
    </source>
</evidence>
<keyword evidence="5 8" id="KW-0238">DNA-binding</keyword>
<gene>
    <name evidence="11" type="ORF">AAHA92_03905</name>
</gene>
<evidence type="ECO:0000313" key="12">
    <source>
        <dbReference type="Proteomes" id="UP001567538"/>
    </source>
</evidence>
<dbReference type="EMBL" id="JBEAFC010000003">
    <property type="protein sequence ID" value="KAL1561166.1"/>
    <property type="molecule type" value="Genomic_DNA"/>
</dbReference>
<keyword evidence="6 9" id="KW-0804">Transcription</keyword>
<dbReference type="AlphaFoldDB" id="A0ABD1HXF5"/>
<keyword evidence="12" id="KW-1185">Reference proteome</keyword>
<dbReference type="Proteomes" id="UP001567538">
    <property type="component" value="Unassembled WGS sequence"/>
</dbReference>
<proteinExistence type="predicted"/>
<dbReference type="PROSITE" id="PS50884">
    <property type="entry name" value="ZF_DOF_2"/>
    <property type="match status" value="1"/>
</dbReference>
<evidence type="ECO:0000256" key="9">
    <source>
        <dbReference type="RuleBase" id="RU369094"/>
    </source>
</evidence>
<evidence type="ECO:0000256" key="2">
    <source>
        <dbReference type="ARBA" id="ARBA00022771"/>
    </source>
</evidence>
<keyword evidence="2 8" id="KW-0863">Zinc-finger</keyword>
<dbReference type="InterPro" id="IPR045174">
    <property type="entry name" value="Dof"/>
</dbReference>
<dbReference type="PANTHER" id="PTHR31992:SF285">
    <property type="entry name" value="DOF ZINC FINGER PROTEIN DOF4.6"/>
    <property type="match status" value="1"/>
</dbReference>
<keyword evidence="4 9" id="KW-0805">Transcription regulation</keyword>
<comment type="function">
    <text evidence="9">Transcription factor that binds specifically to a 5'-AA[AG]G-3' consensus core sequence.</text>
</comment>
<dbReference type="GO" id="GO:0003677">
    <property type="term" value="F:DNA binding"/>
    <property type="evidence" value="ECO:0007669"/>
    <property type="project" value="UniProtKB-UniRule"/>
</dbReference>
<dbReference type="InterPro" id="IPR003851">
    <property type="entry name" value="Znf_Dof"/>
</dbReference>
<evidence type="ECO:0000256" key="1">
    <source>
        <dbReference type="ARBA" id="ARBA00022723"/>
    </source>
</evidence>
<evidence type="ECO:0000313" key="11">
    <source>
        <dbReference type="EMBL" id="KAL1561166.1"/>
    </source>
</evidence>
<evidence type="ECO:0000256" key="4">
    <source>
        <dbReference type="ARBA" id="ARBA00023015"/>
    </source>
</evidence>
<accession>A0ABD1HXF5</accession>
<feature type="domain" description="Dof-type" evidence="10">
    <location>
        <begin position="43"/>
        <end position="97"/>
    </location>
</feature>
<dbReference type="PROSITE" id="PS01361">
    <property type="entry name" value="ZF_DOF_1"/>
    <property type="match status" value="1"/>
</dbReference>
<organism evidence="11 12">
    <name type="scientific">Salvia divinorum</name>
    <name type="common">Maria pastora</name>
    <name type="synonym">Diviner's sage</name>
    <dbReference type="NCBI Taxonomy" id="28513"/>
    <lineage>
        <taxon>Eukaryota</taxon>
        <taxon>Viridiplantae</taxon>
        <taxon>Streptophyta</taxon>
        <taxon>Embryophyta</taxon>
        <taxon>Tracheophyta</taxon>
        <taxon>Spermatophyta</taxon>
        <taxon>Magnoliopsida</taxon>
        <taxon>eudicotyledons</taxon>
        <taxon>Gunneridae</taxon>
        <taxon>Pentapetalae</taxon>
        <taxon>asterids</taxon>
        <taxon>lamiids</taxon>
        <taxon>Lamiales</taxon>
        <taxon>Lamiaceae</taxon>
        <taxon>Nepetoideae</taxon>
        <taxon>Mentheae</taxon>
        <taxon>Salviinae</taxon>
        <taxon>Salvia</taxon>
        <taxon>Salvia subgen. Calosphace</taxon>
    </lineage>
</organism>
<name>A0ABD1HXF5_SALDI</name>
<dbReference type="Pfam" id="PF02701">
    <property type="entry name" value="Zn_ribbon_Dof"/>
    <property type="match status" value="1"/>
</dbReference>